<name>A0A6A6W0U4_9PEZI</name>
<evidence type="ECO:0000313" key="1">
    <source>
        <dbReference type="EMBL" id="KAF2755604.1"/>
    </source>
</evidence>
<gene>
    <name evidence="1" type="ORF">EJ05DRAFT_478582</name>
</gene>
<evidence type="ECO:0008006" key="3">
    <source>
        <dbReference type="Google" id="ProtNLM"/>
    </source>
</evidence>
<dbReference type="OrthoDB" id="62952at2759"/>
<dbReference type="Proteomes" id="UP000799437">
    <property type="component" value="Unassembled WGS sequence"/>
</dbReference>
<protein>
    <recommendedName>
        <fullName evidence="3">F-box domain-containing protein</fullName>
    </recommendedName>
</protein>
<dbReference type="GeneID" id="54485543"/>
<dbReference type="InterPro" id="IPR038883">
    <property type="entry name" value="AN11006-like"/>
</dbReference>
<dbReference type="RefSeq" id="XP_033598055.1">
    <property type="nucleotide sequence ID" value="XM_033744489.1"/>
</dbReference>
<reference evidence="1" key="1">
    <citation type="journal article" date="2020" name="Stud. Mycol.">
        <title>101 Dothideomycetes genomes: a test case for predicting lifestyles and emergence of pathogens.</title>
        <authorList>
            <person name="Haridas S."/>
            <person name="Albert R."/>
            <person name="Binder M."/>
            <person name="Bloem J."/>
            <person name="Labutti K."/>
            <person name="Salamov A."/>
            <person name="Andreopoulos B."/>
            <person name="Baker S."/>
            <person name="Barry K."/>
            <person name="Bills G."/>
            <person name="Bluhm B."/>
            <person name="Cannon C."/>
            <person name="Castanera R."/>
            <person name="Culley D."/>
            <person name="Daum C."/>
            <person name="Ezra D."/>
            <person name="Gonzalez J."/>
            <person name="Henrissat B."/>
            <person name="Kuo A."/>
            <person name="Liang C."/>
            <person name="Lipzen A."/>
            <person name="Lutzoni F."/>
            <person name="Magnuson J."/>
            <person name="Mondo S."/>
            <person name="Nolan M."/>
            <person name="Ohm R."/>
            <person name="Pangilinan J."/>
            <person name="Park H.-J."/>
            <person name="Ramirez L."/>
            <person name="Alfaro M."/>
            <person name="Sun H."/>
            <person name="Tritt A."/>
            <person name="Yoshinaga Y."/>
            <person name="Zwiers L.-H."/>
            <person name="Turgeon B."/>
            <person name="Goodwin S."/>
            <person name="Spatafora J."/>
            <person name="Crous P."/>
            <person name="Grigoriev I."/>
        </authorList>
    </citation>
    <scope>NUCLEOTIDE SEQUENCE</scope>
    <source>
        <strain evidence="1">CBS 121739</strain>
    </source>
</reference>
<sequence>MPADGTYEMTAITFLDLPAEIRNEIYRLALELPMSMPVLVLGLCGLQSCPTITNLLLTNKAVYSEASSLLYAETIFDFSKCAVHTAISFIDKCGPRNASYMRHLLIKSPLLSEPFHGDDAFPEDIQELLSKIGHCCLGLHTITMELYSANTMEQLIDSAESPMIISKAIELVDYRLRAIPSLETIKIRLYEVGPTVVRSHMQSRGWLIETHDDDDDAWYFGNDHDINDYDYDDYSPSNISSSAGEYDIDNDSDYWRRAGD</sequence>
<dbReference type="AlphaFoldDB" id="A0A6A6W0U4"/>
<keyword evidence="2" id="KW-1185">Reference proteome</keyword>
<dbReference type="EMBL" id="ML996577">
    <property type="protein sequence ID" value="KAF2755604.1"/>
    <property type="molecule type" value="Genomic_DNA"/>
</dbReference>
<dbReference type="PANTHER" id="PTHR42085:SF8">
    <property type="entry name" value="F-BOX DOMAIN-CONTAINING PROTEIN"/>
    <property type="match status" value="1"/>
</dbReference>
<organism evidence="1 2">
    <name type="scientific">Pseudovirgaria hyperparasitica</name>
    <dbReference type="NCBI Taxonomy" id="470096"/>
    <lineage>
        <taxon>Eukaryota</taxon>
        <taxon>Fungi</taxon>
        <taxon>Dikarya</taxon>
        <taxon>Ascomycota</taxon>
        <taxon>Pezizomycotina</taxon>
        <taxon>Dothideomycetes</taxon>
        <taxon>Dothideomycetes incertae sedis</taxon>
        <taxon>Acrospermales</taxon>
        <taxon>Acrospermaceae</taxon>
        <taxon>Pseudovirgaria</taxon>
    </lineage>
</organism>
<dbReference type="PANTHER" id="PTHR42085">
    <property type="entry name" value="F-BOX DOMAIN-CONTAINING PROTEIN"/>
    <property type="match status" value="1"/>
</dbReference>
<evidence type="ECO:0000313" key="2">
    <source>
        <dbReference type="Proteomes" id="UP000799437"/>
    </source>
</evidence>
<accession>A0A6A6W0U4</accession>
<proteinExistence type="predicted"/>